<name>A0AAV0NKB6_9ROSI</name>
<gene>
    <name evidence="1" type="ORF">LITE_LOCUS33712</name>
</gene>
<comment type="caution">
    <text evidence="1">The sequence shown here is derived from an EMBL/GenBank/DDBJ whole genome shotgun (WGS) entry which is preliminary data.</text>
</comment>
<dbReference type="AlphaFoldDB" id="A0AAV0NKB6"/>
<evidence type="ECO:0000313" key="1">
    <source>
        <dbReference type="EMBL" id="CAI0458824.1"/>
    </source>
</evidence>
<proteinExistence type="predicted"/>
<dbReference type="Proteomes" id="UP001154282">
    <property type="component" value="Unassembled WGS sequence"/>
</dbReference>
<sequence length="28" mass="3323">MLQGISRRSWEKEVLVLSIKAHFLIRVL</sequence>
<protein>
    <submittedName>
        <fullName evidence="1">Uncharacterized protein</fullName>
    </submittedName>
</protein>
<dbReference type="EMBL" id="CAMGYJ010000008">
    <property type="protein sequence ID" value="CAI0458824.1"/>
    <property type="molecule type" value="Genomic_DNA"/>
</dbReference>
<evidence type="ECO:0000313" key="2">
    <source>
        <dbReference type="Proteomes" id="UP001154282"/>
    </source>
</evidence>
<keyword evidence="2" id="KW-1185">Reference proteome</keyword>
<accession>A0AAV0NKB6</accession>
<reference evidence="1" key="1">
    <citation type="submission" date="2022-08" db="EMBL/GenBank/DDBJ databases">
        <authorList>
            <person name="Gutierrez-Valencia J."/>
        </authorList>
    </citation>
    <scope>NUCLEOTIDE SEQUENCE</scope>
</reference>
<organism evidence="1 2">
    <name type="scientific">Linum tenue</name>
    <dbReference type="NCBI Taxonomy" id="586396"/>
    <lineage>
        <taxon>Eukaryota</taxon>
        <taxon>Viridiplantae</taxon>
        <taxon>Streptophyta</taxon>
        <taxon>Embryophyta</taxon>
        <taxon>Tracheophyta</taxon>
        <taxon>Spermatophyta</taxon>
        <taxon>Magnoliopsida</taxon>
        <taxon>eudicotyledons</taxon>
        <taxon>Gunneridae</taxon>
        <taxon>Pentapetalae</taxon>
        <taxon>rosids</taxon>
        <taxon>fabids</taxon>
        <taxon>Malpighiales</taxon>
        <taxon>Linaceae</taxon>
        <taxon>Linum</taxon>
    </lineage>
</organism>